<evidence type="ECO:0000256" key="5">
    <source>
        <dbReference type="ARBA" id="ARBA00022525"/>
    </source>
</evidence>
<dbReference type="InterPro" id="IPR029017">
    <property type="entry name" value="Enolase-like_N"/>
</dbReference>
<comment type="function">
    <text evidence="9">Catalyzes the reversible conversion of 2-phosphoglycerate (2-PG) into phosphoenolpyruvate (PEP). It is essential for the degradation of carbohydrates via glycolysis.</text>
</comment>
<dbReference type="SMART" id="SM01193">
    <property type="entry name" value="Enolase_N"/>
    <property type="match status" value="1"/>
</dbReference>
<dbReference type="InterPro" id="IPR020810">
    <property type="entry name" value="Enolase_C"/>
</dbReference>
<dbReference type="PANTHER" id="PTHR11902:SF1">
    <property type="entry name" value="ENOLASE"/>
    <property type="match status" value="1"/>
</dbReference>
<protein>
    <recommendedName>
        <fullName evidence="4 9">Enolase</fullName>
        <ecNumber evidence="3 9">4.2.1.11</ecNumber>
    </recommendedName>
    <alternativeName>
        <fullName evidence="9">2-phospho-D-glycerate hydro-lyase</fullName>
    </alternativeName>
    <alternativeName>
        <fullName evidence="9">2-phosphoglycerate dehydratase</fullName>
    </alternativeName>
</protein>
<dbReference type="EC" id="4.2.1.11" evidence="3 9"/>
<dbReference type="GO" id="GO:0004634">
    <property type="term" value="F:phosphopyruvate hydratase activity"/>
    <property type="evidence" value="ECO:0007669"/>
    <property type="project" value="UniProtKB-EC"/>
</dbReference>
<gene>
    <name evidence="9 12" type="primary">eno</name>
    <name evidence="12" type="ORF">ABZ568_03475</name>
</gene>
<comment type="caution">
    <text evidence="12">The sequence shown here is derived from an EMBL/GenBank/DDBJ whole genome shotgun (WGS) entry which is preliminary data.</text>
</comment>
<dbReference type="SFLD" id="SFLDG00178">
    <property type="entry name" value="enolase"/>
    <property type="match status" value="1"/>
</dbReference>
<evidence type="ECO:0000256" key="8">
    <source>
        <dbReference type="ARBA" id="ARBA00023239"/>
    </source>
</evidence>
<dbReference type="NCBIfam" id="TIGR01060">
    <property type="entry name" value="eno"/>
    <property type="match status" value="1"/>
</dbReference>
<feature type="binding site" evidence="9">
    <location>
        <position position="367"/>
    </location>
    <ligand>
        <name>(2R)-2-phosphoglycerate</name>
        <dbReference type="ChEBI" id="CHEBI:58289"/>
    </ligand>
</feature>
<feature type="active site" description="Proton acceptor" evidence="9">
    <location>
        <position position="338"/>
    </location>
</feature>
<name>A0ABV2XNC8_9ACTN</name>
<evidence type="ECO:0000259" key="11">
    <source>
        <dbReference type="SMART" id="SM01193"/>
    </source>
</evidence>
<feature type="binding site" evidence="9">
    <location>
        <position position="286"/>
    </location>
    <ligand>
        <name>Mg(2+)</name>
        <dbReference type="ChEBI" id="CHEBI:18420"/>
    </ligand>
</feature>
<feature type="binding site" evidence="9">
    <location>
        <position position="313"/>
    </location>
    <ligand>
        <name>Mg(2+)</name>
        <dbReference type="ChEBI" id="CHEBI:18420"/>
    </ligand>
</feature>
<dbReference type="Gene3D" id="3.30.390.10">
    <property type="entry name" value="Enolase-like, N-terminal domain"/>
    <property type="match status" value="1"/>
</dbReference>
<feature type="binding site" evidence="9">
    <location>
        <position position="368"/>
    </location>
    <ligand>
        <name>(2R)-2-phosphoglycerate</name>
        <dbReference type="ChEBI" id="CHEBI:58289"/>
    </ligand>
</feature>
<evidence type="ECO:0000256" key="3">
    <source>
        <dbReference type="ARBA" id="ARBA00012058"/>
    </source>
</evidence>
<sequence length="436" mass="46024">MTDARIAELHGRRVWDSRGRPTVEVEAHLADGSVGRAIAPAGASTGQGEALDLRDGGRRFGGLDVLRAVGSVDREIAPALLDHDATDQEAVDRLLVDLDGTPDRGRLGGNAIVATSMAVLHAAAASAGVPLWQHLAAGRPVRIPLPEIQIFGGGAHADRRVDVQDFMVVCPAARSFAEALDWTAEIYRAAGSLMRRAGRAQGVADEGGFWPAFDSNEEALETLTLAIETAGFAPSAQVGIALDVAASQFGSGGRYTLALDDRTLDTAELLDLLGGWIEQYPILSVEDPVGEDDTDGMVEFTRRHGHRCQVIGDDYLVTNAKRVEAAATAGAANAVLVKPNQAGTVTEAYQALRAGRDAGFGTIVSARSGETEDVTIAHLSVGWDAGQLKVGSFTRSERMAKWNEVLRIEESLGDSAEFSGWSVFPFAGSAPSTTRS</sequence>
<comment type="cofactor">
    <cofactor evidence="9">
        <name>Mg(2+)</name>
        <dbReference type="ChEBI" id="CHEBI:18420"/>
    </cofactor>
    <text evidence="9">Binds a second Mg(2+) ion via substrate during catalysis.</text>
</comment>
<dbReference type="SUPFAM" id="SSF51604">
    <property type="entry name" value="Enolase C-terminal domain-like"/>
    <property type="match status" value="1"/>
</dbReference>
<dbReference type="InterPro" id="IPR036849">
    <property type="entry name" value="Enolase-like_C_sf"/>
</dbReference>
<evidence type="ECO:0000256" key="2">
    <source>
        <dbReference type="ARBA" id="ARBA00009604"/>
    </source>
</evidence>
<dbReference type="SUPFAM" id="SSF54826">
    <property type="entry name" value="Enolase N-terminal domain-like"/>
    <property type="match status" value="1"/>
</dbReference>
<keyword evidence="5 9" id="KW-0964">Secreted</keyword>
<organism evidence="12 13">
    <name type="scientific">Streptomyces olindensis</name>
    <dbReference type="NCBI Taxonomy" id="358823"/>
    <lineage>
        <taxon>Bacteria</taxon>
        <taxon>Bacillati</taxon>
        <taxon>Actinomycetota</taxon>
        <taxon>Actinomycetes</taxon>
        <taxon>Kitasatosporales</taxon>
        <taxon>Streptomycetaceae</taxon>
        <taxon>Streptomyces</taxon>
    </lineage>
</organism>
<dbReference type="CDD" id="cd03313">
    <property type="entry name" value="enolase"/>
    <property type="match status" value="1"/>
</dbReference>
<feature type="binding site" evidence="9">
    <location>
        <position position="389"/>
    </location>
    <ligand>
        <name>(2R)-2-phosphoglycerate</name>
        <dbReference type="ChEBI" id="CHEBI:58289"/>
    </ligand>
</feature>
<comment type="similarity">
    <text evidence="2 9">Belongs to the enolase family.</text>
</comment>
<evidence type="ECO:0000256" key="6">
    <source>
        <dbReference type="ARBA" id="ARBA00022842"/>
    </source>
</evidence>
<comment type="subcellular location">
    <subcellularLocation>
        <location evidence="9">Cytoplasm</location>
    </subcellularLocation>
    <subcellularLocation>
        <location evidence="9">Secreted</location>
    </subcellularLocation>
    <subcellularLocation>
        <location evidence="9">Cell surface</location>
    </subcellularLocation>
    <text evidence="9">Fractions of enolase are present in both the cytoplasm and on the cell surface.</text>
</comment>
<feature type="domain" description="Enolase N-terminal" evidence="11">
    <location>
        <begin position="6"/>
        <end position="135"/>
    </location>
</feature>
<dbReference type="HAMAP" id="MF_00318">
    <property type="entry name" value="Enolase"/>
    <property type="match status" value="1"/>
</dbReference>
<proteinExistence type="inferred from homology"/>
<feature type="binding site" evidence="9">
    <location>
        <position position="164"/>
    </location>
    <ligand>
        <name>(2R)-2-phosphoglycerate</name>
        <dbReference type="ChEBI" id="CHEBI:58289"/>
    </ligand>
</feature>
<accession>A0ABV2XNC8</accession>
<feature type="active site" description="Proton donor" evidence="9">
    <location>
        <position position="206"/>
    </location>
</feature>
<dbReference type="RefSeq" id="WP_359784975.1">
    <property type="nucleotide sequence ID" value="NZ_JBEYBN010000003.1"/>
</dbReference>
<dbReference type="SMART" id="SM01192">
    <property type="entry name" value="Enolase_C"/>
    <property type="match status" value="1"/>
</dbReference>
<dbReference type="Proteomes" id="UP001550603">
    <property type="component" value="Unassembled WGS sequence"/>
</dbReference>
<evidence type="ECO:0000256" key="1">
    <source>
        <dbReference type="ARBA" id="ARBA00005031"/>
    </source>
</evidence>
<feature type="binding site" evidence="9">
    <location>
        <position position="338"/>
    </location>
    <ligand>
        <name>(2R)-2-phosphoglycerate</name>
        <dbReference type="ChEBI" id="CHEBI:58289"/>
    </ligand>
</feature>
<comment type="catalytic activity">
    <reaction evidence="9">
        <text>(2R)-2-phosphoglycerate = phosphoenolpyruvate + H2O</text>
        <dbReference type="Rhea" id="RHEA:10164"/>
        <dbReference type="ChEBI" id="CHEBI:15377"/>
        <dbReference type="ChEBI" id="CHEBI:58289"/>
        <dbReference type="ChEBI" id="CHEBI:58702"/>
        <dbReference type="EC" id="4.2.1.11"/>
    </reaction>
</comment>
<dbReference type="EMBL" id="JBEYBN010000003">
    <property type="protein sequence ID" value="MEU2265506.1"/>
    <property type="molecule type" value="Genomic_DNA"/>
</dbReference>
<evidence type="ECO:0000256" key="7">
    <source>
        <dbReference type="ARBA" id="ARBA00023152"/>
    </source>
</evidence>
<feature type="domain" description="Enolase C-terminal TIM barrel" evidence="10">
    <location>
        <begin position="140"/>
        <end position="426"/>
    </location>
</feature>
<keyword evidence="9" id="KW-0963">Cytoplasm</keyword>
<dbReference type="PANTHER" id="PTHR11902">
    <property type="entry name" value="ENOLASE"/>
    <property type="match status" value="1"/>
</dbReference>
<evidence type="ECO:0000313" key="13">
    <source>
        <dbReference type="Proteomes" id="UP001550603"/>
    </source>
</evidence>
<dbReference type="SFLD" id="SFLDS00001">
    <property type="entry name" value="Enolase"/>
    <property type="match status" value="1"/>
</dbReference>
<dbReference type="Gene3D" id="3.20.20.120">
    <property type="entry name" value="Enolase-like C-terminal domain"/>
    <property type="match status" value="1"/>
</dbReference>
<reference evidence="12 13" key="1">
    <citation type="submission" date="2024-06" db="EMBL/GenBank/DDBJ databases">
        <title>The Natural Products Discovery Center: Release of the First 8490 Sequenced Strains for Exploring Actinobacteria Biosynthetic Diversity.</title>
        <authorList>
            <person name="Kalkreuter E."/>
            <person name="Kautsar S.A."/>
            <person name="Yang D."/>
            <person name="Bader C.D."/>
            <person name="Teijaro C.N."/>
            <person name="Fluegel L."/>
            <person name="Davis C.M."/>
            <person name="Simpson J.R."/>
            <person name="Lauterbach L."/>
            <person name="Steele A.D."/>
            <person name="Gui C."/>
            <person name="Meng S."/>
            <person name="Li G."/>
            <person name="Viehrig K."/>
            <person name="Ye F."/>
            <person name="Su P."/>
            <person name="Kiefer A.F."/>
            <person name="Nichols A."/>
            <person name="Cepeda A.J."/>
            <person name="Yan W."/>
            <person name="Fan B."/>
            <person name="Jiang Y."/>
            <person name="Adhikari A."/>
            <person name="Zheng C.-J."/>
            <person name="Schuster L."/>
            <person name="Cowan T.M."/>
            <person name="Smanski M.J."/>
            <person name="Chevrette M.G."/>
            <person name="De Carvalho L.P.S."/>
            <person name="Shen B."/>
        </authorList>
    </citation>
    <scope>NUCLEOTIDE SEQUENCE [LARGE SCALE GENOMIC DNA]</scope>
    <source>
        <strain evidence="12 13">NPDC019583</strain>
    </source>
</reference>
<evidence type="ECO:0000313" key="12">
    <source>
        <dbReference type="EMBL" id="MEU2265506.1"/>
    </source>
</evidence>
<feature type="binding site" evidence="9">
    <location>
        <position position="243"/>
    </location>
    <ligand>
        <name>Mg(2+)</name>
        <dbReference type="ChEBI" id="CHEBI:18420"/>
    </ligand>
</feature>
<keyword evidence="13" id="KW-1185">Reference proteome</keyword>
<keyword evidence="7 9" id="KW-0324">Glycolysis</keyword>
<dbReference type="PIRSF" id="PIRSF001400">
    <property type="entry name" value="Enolase"/>
    <property type="match status" value="1"/>
</dbReference>
<keyword evidence="6 9" id="KW-0460">Magnesium</keyword>
<dbReference type="InterPro" id="IPR020811">
    <property type="entry name" value="Enolase_N"/>
</dbReference>
<comment type="pathway">
    <text evidence="1 9">Carbohydrate degradation; glycolysis; pyruvate from D-glyceraldehyde 3-phosphate: step 4/5.</text>
</comment>
<dbReference type="SFLD" id="SFLDF00002">
    <property type="entry name" value="enolase"/>
    <property type="match status" value="1"/>
</dbReference>
<evidence type="ECO:0000256" key="9">
    <source>
        <dbReference type="HAMAP-Rule" id="MF_00318"/>
    </source>
</evidence>
<dbReference type="Pfam" id="PF03952">
    <property type="entry name" value="Enolase_N"/>
    <property type="match status" value="1"/>
</dbReference>
<dbReference type="PRINTS" id="PR00148">
    <property type="entry name" value="ENOLASE"/>
</dbReference>
<dbReference type="InterPro" id="IPR000941">
    <property type="entry name" value="Enolase"/>
</dbReference>
<evidence type="ECO:0000256" key="4">
    <source>
        <dbReference type="ARBA" id="ARBA00017068"/>
    </source>
</evidence>
<keyword evidence="9" id="KW-0479">Metal-binding</keyword>
<evidence type="ECO:0000259" key="10">
    <source>
        <dbReference type="SMART" id="SM01192"/>
    </source>
</evidence>
<keyword evidence="8 9" id="KW-0456">Lyase</keyword>
<dbReference type="Pfam" id="PF00113">
    <property type="entry name" value="Enolase_C"/>
    <property type="match status" value="1"/>
</dbReference>